<reference evidence="1 2" key="1">
    <citation type="submission" date="2016-07" db="EMBL/GenBank/DDBJ databases">
        <title>Draft genome of Scalindua rubra, obtained from a brine-seawater interface in the Red Sea, sheds light on salt adaptation in anammox bacteria.</title>
        <authorList>
            <person name="Speth D.R."/>
            <person name="Lagkouvardos I."/>
            <person name="Wang Y."/>
            <person name="Qian P.-Y."/>
            <person name="Dutilh B.E."/>
            <person name="Jetten M.S."/>
        </authorList>
    </citation>
    <scope>NUCLEOTIDE SEQUENCE [LARGE SCALE GENOMIC DNA]</scope>
    <source>
        <strain evidence="1">BSI-1</strain>
    </source>
</reference>
<sequence length="33" mass="3733">MKSDLTFITVVRELEEGGLPKQTKKTVLQELNS</sequence>
<organism evidence="1 2">
    <name type="scientific">Candidatus Scalindua rubra</name>
    <dbReference type="NCBI Taxonomy" id="1872076"/>
    <lineage>
        <taxon>Bacteria</taxon>
        <taxon>Pseudomonadati</taxon>
        <taxon>Planctomycetota</taxon>
        <taxon>Candidatus Brocadiia</taxon>
        <taxon>Candidatus Brocadiales</taxon>
        <taxon>Candidatus Scalinduaceae</taxon>
        <taxon>Candidatus Scalindua</taxon>
    </lineage>
</organism>
<accession>A0A1E3XIN9</accession>
<comment type="caution">
    <text evidence="1">The sequence shown here is derived from an EMBL/GenBank/DDBJ whole genome shotgun (WGS) entry which is preliminary data.</text>
</comment>
<protein>
    <submittedName>
        <fullName evidence="1">Uncharacterized protein</fullName>
    </submittedName>
</protein>
<proteinExistence type="predicted"/>
<gene>
    <name evidence="1" type="ORF">SCARUB_00034</name>
</gene>
<dbReference type="AlphaFoldDB" id="A0A1E3XIN9"/>
<evidence type="ECO:0000313" key="2">
    <source>
        <dbReference type="Proteomes" id="UP000094056"/>
    </source>
</evidence>
<dbReference type="EMBL" id="MAYW01000001">
    <property type="protein sequence ID" value="ODS34774.1"/>
    <property type="molecule type" value="Genomic_DNA"/>
</dbReference>
<dbReference type="Proteomes" id="UP000094056">
    <property type="component" value="Unassembled WGS sequence"/>
</dbReference>
<evidence type="ECO:0000313" key="1">
    <source>
        <dbReference type="EMBL" id="ODS34774.1"/>
    </source>
</evidence>
<name>A0A1E3XIN9_9BACT</name>